<evidence type="ECO:0000313" key="3">
    <source>
        <dbReference type="Proteomes" id="UP000704176"/>
    </source>
</evidence>
<dbReference type="EMBL" id="JAIRBM010000010">
    <property type="protein sequence ID" value="MBZ6077575.1"/>
    <property type="molecule type" value="Genomic_DNA"/>
</dbReference>
<dbReference type="Pfam" id="PF19994">
    <property type="entry name" value="GASH"/>
    <property type="match status" value="1"/>
</dbReference>
<reference evidence="2 3" key="1">
    <citation type="submission" date="2021-09" db="EMBL/GenBank/DDBJ databases">
        <title>The complete genome sequence of a new microorganism.</title>
        <authorList>
            <person name="Zi Z."/>
        </authorList>
    </citation>
    <scope>NUCLEOTIDE SEQUENCE [LARGE SCALE GENOMIC DNA]</scope>
    <source>
        <strain evidence="2 3">WGZ8</strain>
    </source>
</reference>
<dbReference type="InterPro" id="IPR045523">
    <property type="entry name" value="GASH"/>
</dbReference>
<comment type="caution">
    <text evidence="2">The sequence shown here is derived from an EMBL/GenBank/DDBJ whole genome shotgun (WGS) entry which is preliminary data.</text>
</comment>
<evidence type="ECO:0000259" key="1">
    <source>
        <dbReference type="Pfam" id="PF19994"/>
    </source>
</evidence>
<accession>A0ABS7VR35</accession>
<dbReference type="Proteomes" id="UP000704176">
    <property type="component" value="Unassembled WGS sequence"/>
</dbReference>
<proteinExistence type="predicted"/>
<gene>
    <name evidence="2" type="ORF">K9B37_14950</name>
</gene>
<feature type="domain" description="GTPase-associated system helical" evidence="1">
    <location>
        <begin position="21"/>
        <end position="355"/>
    </location>
</feature>
<protein>
    <recommendedName>
        <fullName evidence="1">GTPase-associated system helical domain-containing protein</fullName>
    </recommendedName>
</protein>
<sequence length="362" mass="39107">MASSSNDFNFSEAYRNLQPTADRSITAARENAHRALRAEAPKSVQKLVDLTRLAFGLPVPEESALEEWFEKPVRKKDAHFSLQIDKEEAARIATLVLSDIIQSRYPSTPALVIAASFSGRRSSPDNGKIVLDAKRALAEAARNRGLSFNAKIDPPQSQDVSKTINAAAASLDSDTVKTALAAVNGEAKSLTSRLIVNINNALQALTAENRRLAEEVDLLWWHLGGYSYVLDRPLSEFDDLALPLVVGNDVAAMVNVLPGPHGALGIIKRALGSTALNEQKISETLKALPSESRPAFLGGGASGANDIAVLNFGVKTLVDEGTGALGRSFQKITGFSGETKLTRYQIALQAYYERLFIKHGWL</sequence>
<organism evidence="2 3">
    <name type="scientific">Microvirga puerhi</name>
    <dbReference type="NCBI Taxonomy" id="2876078"/>
    <lineage>
        <taxon>Bacteria</taxon>
        <taxon>Pseudomonadati</taxon>
        <taxon>Pseudomonadota</taxon>
        <taxon>Alphaproteobacteria</taxon>
        <taxon>Hyphomicrobiales</taxon>
        <taxon>Methylobacteriaceae</taxon>
        <taxon>Microvirga</taxon>
    </lineage>
</organism>
<keyword evidence="3" id="KW-1185">Reference proteome</keyword>
<name>A0ABS7VR35_9HYPH</name>
<dbReference type="RefSeq" id="WP_224314098.1">
    <property type="nucleotide sequence ID" value="NZ_JAIRBM010000010.1"/>
</dbReference>
<evidence type="ECO:0000313" key="2">
    <source>
        <dbReference type="EMBL" id="MBZ6077575.1"/>
    </source>
</evidence>